<feature type="domain" description="Mur ligase central" evidence="12">
    <location>
        <begin position="60"/>
        <end position="205"/>
    </location>
</feature>
<dbReference type="InterPro" id="IPR013221">
    <property type="entry name" value="Mur_ligase_cen"/>
</dbReference>
<dbReference type="InterPro" id="IPR036615">
    <property type="entry name" value="Mur_ligase_C_dom_sf"/>
</dbReference>
<dbReference type="PANTHER" id="PTHR11136">
    <property type="entry name" value="FOLYLPOLYGLUTAMATE SYNTHASE-RELATED"/>
    <property type="match status" value="1"/>
</dbReference>
<evidence type="ECO:0000313" key="14">
    <source>
        <dbReference type="Proteomes" id="UP001601442"/>
    </source>
</evidence>
<feature type="domain" description="Mur ligase C-terminal" evidence="11">
    <location>
        <begin position="296"/>
        <end position="425"/>
    </location>
</feature>
<evidence type="ECO:0000256" key="7">
    <source>
        <dbReference type="ARBA" id="ARBA00022842"/>
    </source>
</evidence>
<sequence>MRSRDHQDHASFAEIEQYLVGDTVRPPVAVPGDEPDSRARAARLLAALGDPQNAIPAIHVAGTAGKGSVCAFVTAVLRAHGFRVGTYTSPHVHSLLERFQLNGASATVEAFVPALRVVREQVAELGGRGPTMFEAATVAAFVFFERERVDYGVVETGIGGLRDATNTITRRDKLAVLTSIGFDHTEILGDTLGEIATQKAGILAEGGDALALAGGVEVDAAIAAEAAHRDCFVRMVAPATAAAIGADTLGNTTPQRHQRINAGLALLAVERLAFRDGWIVDPIRAVKALRGVHLPGRFERMNWFGHQLVLDGAHNPLKLAALVASARIERPGRKLVWVLAMKADKSTRDMMRLLAPVARAVVVTEYDFSASGRGRGSAAPASMLAAEATGAGIESVWIESTPVDALRRATELTRDDDPVIVTGSFYLVADVAEAVR</sequence>
<dbReference type="EC" id="6.3.2.17" evidence="2"/>
<dbReference type="Gene3D" id="3.90.190.20">
    <property type="entry name" value="Mur ligase, C-terminal domain"/>
    <property type="match status" value="1"/>
</dbReference>
<dbReference type="InterPro" id="IPR004101">
    <property type="entry name" value="Mur_ligase_C"/>
</dbReference>
<dbReference type="InterPro" id="IPR036565">
    <property type="entry name" value="Mur-like_cat_sf"/>
</dbReference>
<protein>
    <recommendedName>
        <fullName evidence="2">tetrahydrofolate synthase</fullName>
        <ecNumber evidence="2">6.3.2.17</ecNumber>
    </recommendedName>
    <alternativeName>
        <fullName evidence="8">Tetrahydrofolylpolyglutamate synthase</fullName>
    </alternativeName>
</protein>
<dbReference type="RefSeq" id="WP_387401819.1">
    <property type="nucleotide sequence ID" value="NZ_JBIAMT010000011.1"/>
</dbReference>
<evidence type="ECO:0000256" key="4">
    <source>
        <dbReference type="ARBA" id="ARBA00022723"/>
    </source>
</evidence>
<name>A0ABW6PF60_9NOCA</name>
<dbReference type="NCBIfam" id="TIGR01499">
    <property type="entry name" value="folC"/>
    <property type="match status" value="1"/>
</dbReference>
<dbReference type="PIRSF" id="PIRSF001563">
    <property type="entry name" value="Folylpolyglu_synth"/>
    <property type="match status" value="1"/>
</dbReference>
<dbReference type="SUPFAM" id="SSF53623">
    <property type="entry name" value="MurD-like peptide ligases, catalytic domain"/>
    <property type="match status" value="1"/>
</dbReference>
<dbReference type="PANTHER" id="PTHR11136:SF0">
    <property type="entry name" value="DIHYDROFOLATE SYNTHETASE-RELATED"/>
    <property type="match status" value="1"/>
</dbReference>
<accession>A0ABW6PF60</accession>
<keyword evidence="5 10" id="KW-0547">Nucleotide-binding</keyword>
<dbReference type="GO" id="GO:0016874">
    <property type="term" value="F:ligase activity"/>
    <property type="evidence" value="ECO:0007669"/>
    <property type="project" value="UniProtKB-KW"/>
</dbReference>
<dbReference type="SUPFAM" id="SSF53244">
    <property type="entry name" value="MurD-like peptide ligases, peptide-binding domain"/>
    <property type="match status" value="1"/>
</dbReference>
<evidence type="ECO:0000256" key="8">
    <source>
        <dbReference type="ARBA" id="ARBA00030592"/>
    </source>
</evidence>
<organism evidence="13 14">
    <name type="scientific">Nocardia aobensis</name>
    <dbReference type="NCBI Taxonomy" id="257277"/>
    <lineage>
        <taxon>Bacteria</taxon>
        <taxon>Bacillati</taxon>
        <taxon>Actinomycetota</taxon>
        <taxon>Actinomycetes</taxon>
        <taxon>Mycobacteriales</taxon>
        <taxon>Nocardiaceae</taxon>
        <taxon>Nocardia</taxon>
    </lineage>
</organism>
<evidence type="ECO:0000256" key="3">
    <source>
        <dbReference type="ARBA" id="ARBA00022598"/>
    </source>
</evidence>
<comment type="similarity">
    <text evidence="1 10">Belongs to the folylpolyglutamate synthase family.</text>
</comment>
<dbReference type="Proteomes" id="UP001601442">
    <property type="component" value="Unassembled WGS sequence"/>
</dbReference>
<comment type="catalytic activity">
    <reaction evidence="9">
        <text>(6S)-5,6,7,8-tetrahydrofolyl-(gamma-L-Glu)(n) + L-glutamate + ATP = (6S)-5,6,7,8-tetrahydrofolyl-(gamma-L-Glu)(n+1) + ADP + phosphate + H(+)</text>
        <dbReference type="Rhea" id="RHEA:10580"/>
        <dbReference type="Rhea" id="RHEA-COMP:14738"/>
        <dbReference type="Rhea" id="RHEA-COMP:14740"/>
        <dbReference type="ChEBI" id="CHEBI:15378"/>
        <dbReference type="ChEBI" id="CHEBI:29985"/>
        <dbReference type="ChEBI" id="CHEBI:30616"/>
        <dbReference type="ChEBI" id="CHEBI:43474"/>
        <dbReference type="ChEBI" id="CHEBI:141005"/>
        <dbReference type="ChEBI" id="CHEBI:456216"/>
        <dbReference type="EC" id="6.3.2.17"/>
    </reaction>
</comment>
<evidence type="ECO:0000313" key="13">
    <source>
        <dbReference type="EMBL" id="MFF0501813.1"/>
    </source>
</evidence>
<dbReference type="InterPro" id="IPR001645">
    <property type="entry name" value="Folylpolyglutamate_synth"/>
</dbReference>
<reference evidence="13 14" key="1">
    <citation type="submission" date="2024-10" db="EMBL/GenBank/DDBJ databases">
        <title>The Natural Products Discovery Center: Release of the First 8490 Sequenced Strains for Exploring Actinobacteria Biosynthetic Diversity.</title>
        <authorList>
            <person name="Kalkreuter E."/>
            <person name="Kautsar S.A."/>
            <person name="Yang D."/>
            <person name="Bader C.D."/>
            <person name="Teijaro C.N."/>
            <person name="Fluegel L."/>
            <person name="Davis C.M."/>
            <person name="Simpson J.R."/>
            <person name="Lauterbach L."/>
            <person name="Steele A.D."/>
            <person name="Gui C."/>
            <person name="Meng S."/>
            <person name="Li G."/>
            <person name="Viehrig K."/>
            <person name="Ye F."/>
            <person name="Su P."/>
            <person name="Kiefer A.F."/>
            <person name="Nichols A."/>
            <person name="Cepeda A.J."/>
            <person name="Yan W."/>
            <person name="Fan B."/>
            <person name="Jiang Y."/>
            <person name="Adhikari A."/>
            <person name="Zheng C.-J."/>
            <person name="Schuster L."/>
            <person name="Cowan T.M."/>
            <person name="Smanski M.J."/>
            <person name="Chevrette M.G."/>
            <person name="De Carvalho L.P.S."/>
            <person name="Shen B."/>
        </authorList>
    </citation>
    <scope>NUCLEOTIDE SEQUENCE [LARGE SCALE GENOMIC DNA]</scope>
    <source>
        <strain evidence="13 14">NPDC004119</strain>
    </source>
</reference>
<dbReference type="Pfam" id="PF08245">
    <property type="entry name" value="Mur_ligase_M"/>
    <property type="match status" value="1"/>
</dbReference>
<evidence type="ECO:0000259" key="11">
    <source>
        <dbReference type="Pfam" id="PF02875"/>
    </source>
</evidence>
<dbReference type="Pfam" id="PF02875">
    <property type="entry name" value="Mur_ligase_C"/>
    <property type="match status" value="1"/>
</dbReference>
<evidence type="ECO:0000256" key="2">
    <source>
        <dbReference type="ARBA" id="ARBA00013025"/>
    </source>
</evidence>
<keyword evidence="7" id="KW-0460">Magnesium</keyword>
<evidence type="ECO:0000256" key="5">
    <source>
        <dbReference type="ARBA" id="ARBA00022741"/>
    </source>
</evidence>
<evidence type="ECO:0000256" key="6">
    <source>
        <dbReference type="ARBA" id="ARBA00022840"/>
    </source>
</evidence>
<evidence type="ECO:0000259" key="12">
    <source>
        <dbReference type="Pfam" id="PF08245"/>
    </source>
</evidence>
<evidence type="ECO:0000256" key="9">
    <source>
        <dbReference type="ARBA" id="ARBA00047493"/>
    </source>
</evidence>
<keyword evidence="14" id="KW-1185">Reference proteome</keyword>
<gene>
    <name evidence="13" type="ORF">ACFYU5_35870</name>
</gene>
<keyword evidence="6 10" id="KW-0067">ATP-binding</keyword>
<dbReference type="EMBL" id="JBIAMT010000011">
    <property type="protein sequence ID" value="MFF0501813.1"/>
    <property type="molecule type" value="Genomic_DNA"/>
</dbReference>
<proteinExistence type="inferred from homology"/>
<dbReference type="Gene3D" id="3.40.1190.10">
    <property type="entry name" value="Mur-like, catalytic domain"/>
    <property type="match status" value="1"/>
</dbReference>
<keyword evidence="4" id="KW-0479">Metal-binding</keyword>
<keyword evidence="3 10" id="KW-0436">Ligase</keyword>
<evidence type="ECO:0000256" key="10">
    <source>
        <dbReference type="PIRNR" id="PIRNR001563"/>
    </source>
</evidence>
<evidence type="ECO:0000256" key="1">
    <source>
        <dbReference type="ARBA" id="ARBA00008276"/>
    </source>
</evidence>
<comment type="caution">
    <text evidence="13">The sequence shown here is derived from an EMBL/GenBank/DDBJ whole genome shotgun (WGS) entry which is preliminary data.</text>
</comment>